<evidence type="ECO:0000313" key="10">
    <source>
        <dbReference type="EMBL" id="MEI5994622.1"/>
    </source>
</evidence>
<dbReference type="EMBL" id="NGLE01000001">
    <property type="protein sequence ID" value="OTO09434.1"/>
    <property type="molecule type" value="Genomic_DNA"/>
</dbReference>
<evidence type="ECO:0000256" key="1">
    <source>
        <dbReference type="ARBA" id="ARBA00001974"/>
    </source>
</evidence>
<name>A0A242CGR0_9ENTE</name>
<dbReference type="PANTHER" id="PTHR43429:SF1">
    <property type="entry name" value="NAD(P)H SULFUR OXIDOREDUCTASE (COA-DEPENDENT)"/>
    <property type="match status" value="1"/>
</dbReference>
<keyword evidence="5" id="KW-0560">Oxidoreductase</keyword>
<keyword evidence="4" id="KW-0274">FAD</keyword>
<evidence type="ECO:0000259" key="9">
    <source>
        <dbReference type="Pfam" id="PF07992"/>
    </source>
</evidence>
<dbReference type="Pfam" id="PF07992">
    <property type="entry name" value="Pyr_redox_2"/>
    <property type="match status" value="1"/>
</dbReference>
<dbReference type="Pfam" id="PF02852">
    <property type="entry name" value="Pyr_redox_dim"/>
    <property type="match status" value="1"/>
</dbReference>
<keyword evidence="6" id="KW-0558">Oxidation</keyword>
<dbReference type="PANTHER" id="PTHR43429">
    <property type="entry name" value="PYRIDINE NUCLEOTIDE-DISULFIDE OXIDOREDUCTASE DOMAIN-CONTAINING"/>
    <property type="match status" value="1"/>
</dbReference>
<dbReference type="Gene3D" id="3.50.50.60">
    <property type="entry name" value="FAD/NAD(P)-binding domain"/>
    <property type="match status" value="2"/>
</dbReference>
<evidence type="ECO:0000313" key="12">
    <source>
        <dbReference type="Proteomes" id="UP000195139"/>
    </source>
</evidence>
<dbReference type="GO" id="GO:0016491">
    <property type="term" value="F:oxidoreductase activity"/>
    <property type="evidence" value="ECO:0007669"/>
    <property type="project" value="UniProtKB-KW"/>
</dbReference>
<dbReference type="SUPFAM" id="SSF55424">
    <property type="entry name" value="FAD/NAD-linked reductases, dimerisation (C-terminal) domain"/>
    <property type="match status" value="1"/>
</dbReference>
<comment type="cofactor">
    <cofactor evidence="1">
        <name>FAD</name>
        <dbReference type="ChEBI" id="CHEBI:57692"/>
    </cofactor>
</comment>
<evidence type="ECO:0008006" key="13">
    <source>
        <dbReference type="Google" id="ProtNLM"/>
    </source>
</evidence>
<sequence length="454" mass="51028">MRVIIIGASHGGLHAALTIKKLNPQIEVVLIEKRSEISFVSSGIILKMNQLVNELDHARYITMEELNDKDITVLLDATVTAVDPDKKKIVYKDSQELEHELTYEKLVLATGSNQFLTNLTLPDKEKVTVFKSYPSSQEVLKRLEESASISIVGGGYIGVELCDALKKQGKEIHLIESADSLLFRYIGKEMSSIIEQKIKDSGVHLHLNESVIGFSDVEEETFITQTTSEKIRNDYVILAVNARPDTALVKDFLDLNTNGTIRVNKQMQTSDPDIFAIGDVISYPVRNSYRKSFIPLVNNVVRSATVAAMNVVGHQMNYHMTQKTTATKIFGYYVASTGLTEVEAKFEGIDVEGIFLKLPCQLPYLELQEEVYIKMVFEKGSHKLVGGQLMSERDITQSINTLSLAIDKGTTLEELVTMDFYFNPSINQPMGIISRTAYEFLIEKYKVKQHRKTK</sequence>
<dbReference type="PRINTS" id="PR00368">
    <property type="entry name" value="FADPNR"/>
</dbReference>
<evidence type="ECO:0000259" key="8">
    <source>
        <dbReference type="Pfam" id="PF02852"/>
    </source>
</evidence>
<evidence type="ECO:0000256" key="2">
    <source>
        <dbReference type="ARBA" id="ARBA00009130"/>
    </source>
</evidence>
<protein>
    <recommendedName>
        <fullName evidence="13">FAD/NAD(P)-binding domain-containing protein</fullName>
    </recommendedName>
</protein>
<organism evidence="11">
    <name type="scientific">Candidatus Enterococcus mansonii</name>
    <dbReference type="NCBI Taxonomy" id="1834181"/>
    <lineage>
        <taxon>Bacteria</taxon>
        <taxon>Bacillati</taxon>
        <taxon>Bacillota</taxon>
        <taxon>Bacilli</taxon>
        <taxon>Lactobacillales</taxon>
        <taxon>Enterococcaceae</taxon>
        <taxon>Enterococcus</taxon>
    </lineage>
</organism>
<dbReference type="Gene3D" id="3.30.390.30">
    <property type="match status" value="1"/>
</dbReference>
<dbReference type="EMBL" id="NGLE02000001">
    <property type="protein sequence ID" value="MEI5994622.1"/>
    <property type="molecule type" value="Genomic_DNA"/>
</dbReference>
<evidence type="ECO:0000256" key="7">
    <source>
        <dbReference type="ARBA" id="ARBA00023284"/>
    </source>
</evidence>
<comment type="caution">
    <text evidence="11">The sequence shown here is derived from an EMBL/GenBank/DDBJ whole genome shotgun (WGS) entry which is preliminary data.</text>
</comment>
<dbReference type="Proteomes" id="UP000195139">
    <property type="component" value="Unassembled WGS sequence"/>
</dbReference>
<keyword evidence="3" id="KW-0285">Flavoprotein</keyword>
<evidence type="ECO:0000256" key="5">
    <source>
        <dbReference type="ARBA" id="ARBA00023002"/>
    </source>
</evidence>
<proteinExistence type="inferred from homology"/>
<accession>A0A242CGR0</accession>
<dbReference type="PRINTS" id="PR00411">
    <property type="entry name" value="PNDRDTASEI"/>
</dbReference>
<dbReference type="InterPro" id="IPR004099">
    <property type="entry name" value="Pyr_nucl-diS_OxRdtase_dimer"/>
</dbReference>
<dbReference type="InterPro" id="IPR050260">
    <property type="entry name" value="FAD-bd_OxRdtase"/>
</dbReference>
<reference evidence="10 12" key="2">
    <citation type="submission" date="2018-07" db="EMBL/GenBank/DDBJ databases">
        <title>The Genome Sequence of Enterococcus sp. DIV0659b.</title>
        <authorList>
            <consortium name="The Broad Institute Genomics Platform"/>
            <consortium name="The Broad Institute Genomic Center for Infectious Diseases"/>
            <person name="Earl A."/>
            <person name="Manson A."/>
            <person name="Schwartman J."/>
            <person name="Gilmore M."/>
            <person name="Abouelleil A."/>
            <person name="Cao P."/>
            <person name="Chapman S."/>
            <person name="Cusick C."/>
            <person name="Shea T."/>
            <person name="Young S."/>
            <person name="Neafsey D."/>
            <person name="Nusbaum C."/>
            <person name="Birren B."/>
        </authorList>
    </citation>
    <scope>NUCLEOTIDE SEQUENCE [LARGE SCALE GENOMIC DNA]</scope>
    <source>
        <strain evidence="10 12">4G2_DIV0659</strain>
    </source>
</reference>
<evidence type="ECO:0000256" key="3">
    <source>
        <dbReference type="ARBA" id="ARBA00022630"/>
    </source>
</evidence>
<dbReference type="AlphaFoldDB" id="A0A242CGR0"/>
<evidence type="ECO:0000256" key="6">
    <source>
        <dbReference type="ARBA" id="ARBA00023097"/>
    </source>
</evidence>
<reference evidence="11" key="1">
    <citation type="submission" date="2017-05" db="EMBL/GenBank/DDBJ databases">
        <title>The Genome Sequence of Enterococcus sp. 4G2_DIV0659.</title>
        <authorList>
            <consortium name="The Broad Institute Genomics Platform"/>
            <consortium name="The Broad Institute Genomic Center for Infectious Diseases"/>
            <person name="Earl A."/>
            <person name="Manson A."/>
            <person name="Schwartman J."/>
            <person name="Gilmore M."/>
            <person name="Abouelleil A."/>
            <person name="Cao P."/>
            <person name="Chapman S."/>
            <person name="Cusick C."/>
            <person name="Shea T."/>
            <person name="Young S."/>
            <person name="Neafsey D."/>
            <person name="Nusbaum C."/>
            <person name="Birren B."/>
        </authorList>
    </citation>
    <scope>NUCLEOTIDE SEQUENCE [LARGE SCALE GENOMIC DNA]</scope>
    <source>
        <strain evidence="11">4G2_DIV0659</strain>
    </source>
</reference>
<evidence type="ECO:0000256" key="4">
    <source>
        <dbReference type="ARBA" id="ARBA00022827"/>
    </source>
</evidence>
<dbReference type="RefSeq" id="WP_086329091.1">
    <property type="nucleotide sequence ID" value="NZ_NGLE02000001.1"/>
</dbReference>
<dbReference type="SUPFAM" id="SSF51905">
    <property type="entry name" value="FAD/NAD(P)-binding domain"/>
    <property type="match status" value="1"/>
</dbReference>
<feature type="domain" description="Pyridine nucleotide-disulphide oxidoreductase dimerisation" evidence="8">
    <location>
        <begin position="327"/>
        <end position="427"/>
    </location>
</feature>
<gene>
    <name evidence="11" type="ORF">A5880_000113</name>
    <name evidence="10" type="ORF">A5880_002208</name>
</gene>
<keyword evidence="7" id="KW-0676">Redox-active center</keyword>
<dbReference type="InterPro" id="IPR016156">
    <property type="entry name" value="FAD/NAD-linked_Rdtase_dimer_sf"/>
</dbReference>
<dbReference type="InterPro" id="IPR023753">
    <property type="entry name" value="FAD/NAD-binding_dom"/>
</dbReference>
<evidence type="ECO:0000313" key="11">
    <source>
        <dbReference type="EMBL" id="OTO09434.1"/>
    </source>
</evidence>
<keyword evidence="12" id="KW-1185">Reference proteome</keyword>
<dbReference type="STRING" id="1834181.A5880_000113"/>
<dbReference type="InterPro" id="IPR036188">
    <property type="entry name" value="FAD/NAD-bd_sf"/>
</dbReference>
<feature type="domain" description="FAD/NAD(P)-binding" evidence="9">
    <location>
        <begin position="1"/>
        <end position="300"/>
    </location>
</feature>
<dbReference type="OrthoDB" id="9802028at2"/>
<comment type="similarity">
    <text evidence="2">Belongs to the class-III pyridine nucleotide-disulfide oxidoreductase family.</text>
</comment>